<dbReference type="SUPFAM" id="SSF82919">
    <property type="entry name" value="Zn-finger domain of Sec23/24"/>
    <property type="match status" value="1"/>
</dbReference>
<sequence length="869" mass="95800">MSSPDQSPHIPQPPHSAGHGYQGLRPRIDPNQVPSAVEQIEIDRQQWEGQPYMTLPGTKAPLATTDFTAVDQGNSSPKYVRVTTWAFPYTSRLASECNVPLAAIFQPFADGDEQVPLVDLGTSGPARCEKCRAYINPWCVWTAGGSKWKCNLCTHESTVASEYFSNLDGNGMRLDHLDRPELCKGTIDFVVSDEYFASNPPSRITPSYFSPTPHPTGPRTPQPINYFFALDVSVEAVQSNFLYAACISLLKILYGGPDASDDRVILDPCFPVGSRIALITFDSTLHFYDLTSDKVPSPVLVVSDVDEVFVPLQSSLFVDPWEYRSTLEALLQALPQRYVNATDTGAAFGSVVRAGQAALTNRGGHIVTFLSTMPTIGVAALQGQPKETDLYETDKEKVLYSPRDPLWTQIGEECTEEGIGVSIFLGNNKFVDIASIGTVPALTGGEIFFHPRFDLLRDGPILESQMQRLMRRTTGYDCMTRVRCSKGLRITDQYGNFHTPNPTDMAFGVLDADHSFCVALAHGSLTGSGLSPREYAYLQCAVLYTSVEGQRRVRLVNLAIQVVELAGNVFLHADVDACIAYLTRKALAVSSLTSQKMPLIREDLTENCSAMLLGYRTKCAAATRPTQLLIPGAFKSLPTYTLGLLKSKPLKARNISSDVRNFHVHRLLSMSVRSTIHHLYPRLLGLHDLEDTIALPQAVVVSEETGPDGIPAQSNLQKETIMLPSVMRNSHEWMTADGLYLIDNEETCILWIGSSVSPQLLNDLFETDDIFNLDPHMVQLPRLPTLLSQQVWNIIAARNTERGGRKVKFFIARQNLDAAEIEFSDMLVEDQNNGTMDYLDYLTLVHKQIATVLEGGGSLGGGVGLRSPW</sequence>
<dbReference type="Pfam" id="PF00626">
    <property type="entry name" value="Gelsolin"/>
    <property type="match status" value="1"/>
</dbReference>
<dbReference type="GO" id="GO:0090110">
    <property type="term" value="P:COPII-coated vesicle cargo loading"/>
    <property type="evidence" value="ECO:0007669"/>
    <property type="project" value="TreeGrafter"/>
</dbReference>
<dbReference type="Gene3D" id="1.20.120.730">
    <property type="entry name" value="Sec23/Sec24 helical domain"/>
    <property type="match status" value="1"/>
</dbReference>
<dbReference type="EMBL" id="JADNRY010000001">
    <property type="protein sequence ID" value="KAF9078694.1"/>
    <property type="molecule type" value="Genomic_DNA"/>
</dbReference>
<dbReference type="Pfam" id="PF04815">
    <property type="entry name" value="Sec23_helical"/>
    <property type="match status" value="1"/>
</dbReference>
<dbReference type="GO" id="GO:0006886">
    <property type="term" value="P:intracellular protein transport"/>
    <property type="evidence" value="ECO:0007669"/>
    <property type="project" value="InterPro"/>
</dbReference>
<evidence type="ECO:0000259" key="9">
    <source>
        <dbReference type="Pfam" id="PF08033"/>
    </source>
</evidence>
<keyword evidence="11" id="KW-1185">Reference proteome</keyword>
<dbReference type="Pfam" id="PF04810">
    <property type="entry name" value="zf-Sec23_Sec24"/>
    <property type="match status" value="1"/>
</dbReference>
<dbReference type="InterPro" id="IPR036175">
    <property type="entry name" value="Sec23/24_helical_dom_sf"/>
</dbReference>
<dbReference type="InterPro" id="IPR006895">
    <property type="entry name" value="Znf_Sec23_Sec24"/>
</dbReference>
<dbReference type="InterPro" id="IPR006900">
    <property type="entry name" value="Sec23/24_helical_dom"/>
</dbReference>
<dbReference type="InterPro" id="IPR036174">
    <property type="entry name" value="Znf_Sec23_Sec24_sf"/>
</dbReference>
<dbReference type="SUPFAM" id="SSF53300">
    <property type="entry name" value="vWA-like"/>
    <property type="match status" value="1"/>
</dbReference>
<evidence type="ECO:0000259" key="8">
    <source>
        <dbReference type="Pfam" id="PF04815"/>
    </source>
</evidence>
<dbReference type="GO" id="GO:0008270">
    <property type="term" value="F:zinc ion binding"/>
    <property type="evidence" value="ECO:0007669"/>
    <property type="project" value="InterPro"/>
</dbReference>
<dbReference type="GO" id="GO:0000149">
    <property type="term" value="F:SNARE binding"/>
    <property type="evidence" value="ECO:0007669"/>
    <property type="project" value="TreeGrafter"/>
</dbReference>
<dbReference type="SUPFAM" id="SSF81995">
    <property type="entry name" value="beta-sandwich domain of Sec23/24"/>
    <property type="match status" value="1"/>
</dbReference>
<dbReference type="SUPFAM" id="SSF81811">
    <property type="entry name" value="Helical domain of Sec23/24"/>
    <property type="match status" value="1"/>
</dbReference>
<evidence type="ECO:0000256" key="2">
    <source>
        <dbReference type="ARBA" id="ARBA00022448"/>
    </source>
</evidence>
<evidence type="ECO:0000259" key="5">
    <source>
        <dbReference type="Pfam" id="PF00626"/>
    </source>
</evidence>
<dbReference type="InterPro" id="IPR012990">
    <property type="entry name" value="Beta-sandwich_Sec23_24"/>
</dbReference>
<feature type="domain" description="Sec23/Sec24 helical" evidence="8">
    <location>
        <begin position="574"/>
        <end position="676"/>
    </location>
</feature>
<keyword evidence="3" id="KW-0653">Protein transport</keyword>
<proteinExistence type="inferred from homology"/>
<dbReference type="InterPro" id="IPR007123">
    <property type="entry name" value="Gelsolin-like_dom"/>
</dbReference>
<dbReference type="Gene3D" id="3.40.20.10">
    <property type="entry name" value="Severin"/>
    <property type="match status" value="1"/>
</dbReference>
<dbReference type="Gene3D" id="2.30.30.380">
    <property type="entry name" value="Zn-finger domain of Sec23/24"/>
    <property type="match status" value="1"/>
</dbReference>
<dbReference type="Gene3D" id="3.40.50.410">
    <property type="entry name" value="von Willebrand factor, type A domain"/>
    <property type="match status" value="1"/>
</dbReference>
<feature type="domain" description="Gelsolin-like" evidence="5">
    <location>
        <begin position="722"/>
        <end position="784"/>
    </location>
</feature>
<dbReference type="Pfam" id="PF08033">
    <property type="entry name" value="Sec23_BS"/>
    <property type="match status" value="1"/>
</dbReference>
<dbReference type="InterPro" id="IPR036180">
    <property type="entry name" value="Gelsolin-like_dom_sf"/>
</dbReference>
<dbReference type="OrthoDB" id="49016at2759"/>
<protein>
    <submittedName>
        <fullName evidence="10">Sec24-related protein</fullName>
    </submittedName>
</protein>
<accession>A0A9P5UGN5</accession>
<dbReference type="SUPFAM" id="SSF82754">
    <property type="entry name" value="C-terminal, gelsolin-like domain of Sec23/24"/>
    <property type="match status" value="1"/>
</dbReference>
<feature type="domain" description="Sec23/Sec24 trunk" evidence="7">
    <location>
        <begin position="221"/>
        <end position="469"/>
    </location>
</feature>
<comment type="similarity">
    <text evidence="1">Belongs to the SEC23/SEC24 family. SEC24 subfamily.</text>
</comment>
<organism evidence="10 11">
    <name type="scientific">Rhodocollybia butyracea</name>
    <dbReference type="NCBI Taxonomy" id="206335"/>
    <lineage>
        <taxon>Eukaryota</taxon>
        <taxon>Fungi</taxon>
        <taxon>Dikarya</taxon>
        <taxon>Basidiomycota</taxon>
        <taxon>Agaricomycotina</taxon>
        <taxon>Agaricomycetes</taxon>
        <taxon>Agaricomycetidae</taxon>
        <taxon>Agaricales</taxon>
        <taxon>Marasmiineae</taxon>
        <taxon>Omphalotaceae</taxon>
        <taxon>Rhodocollybia</taxon>
    </lineage>
</organism>
<evidence type="ECO:0000256" key="1">
    <source>
        <dbReference type="ARBA" id="ARBA00008334"/>
    </source>
</evidence>
<dbReference type="Proteomes" id="UP000772434">
    <property type="component" value="Unassembled WGS sequence"/>
</dbReference>
<evidence type="ECO:0000313" key="11">
    <source>
        <dbReference type="Proteomes" id="UP000772434"/>
    </source>
</evidence>
<dbReference type="InterPro" id="IPR029006">
    <property type="entry name" value="ADF-H/Gelsolin-like_dom_sf"/>
</dbReference>
<dbReference type="GO" id="GO:0070971">
    <property type="term" value="C:endoplasmic reticulum exit site"/>
    <property type="evidence" value="ECO:0007669"/>
    <property type="project" value="TreeGrafter"/>
</dbReference>
<dbReference type="InterPro" id="IPR036465">
    <property type="entry name" value="vWFA_dom_sf"/>
</dbReference>
<reference evidence="10" key="1">
    <citation type="submission" date="2020-11" db="EMBL/GenBank/DDBJ databases">
        <authorList>
            <consortium name="DOE Joint Genome Institute"/>
            <person name="Ahrendt S."/>
            <person name="Riley R."/>
            <person name="Andreopoulos W."/>
            <person name="Labutti K."/>
            <person name="Pangilinan J."/>
            <person name="Ruiz-Duenas F.J."/>
            <person name="Barrasa J.M."/>
            <person name="Sanchez-Garcia M."/>
            <person name="Camarero S."/>
            <person name="Miyauchi S."/>
            <person name="Serrano A."/>
            <person name="Linde D."/>
            <person name="Babiker R."/>
            <person name="Drula E."/>
            <person name="Ayuso-Fernandez I."/>
            <person name="Pacheco R."/>
            <person name="Padilla G."/>
            <person name="Ferreira P."/>
            <person name="Barriuso J."/>
            <person name="Kellner H."/>
            <person name="Castanera R."/>
            <person name="Alfaro M."/>
            <person name="Ramirez L."/>
            <person name="Pisabarro A.G."/>
            <person name="Kuo A."/>
            <person name="Tritt A."/>
            <person name="Lipzen A."/>
            <person name="He G."/>
            <person name="Yan M."/>
            <person name="Ng V."/>
            <person name="Cullen D."/>
            <person name="Martin F."/>
            <person name="Rosso M.-N."/>
            <person name="Henrissat B."/>
            <person name="Hibbett D."/>
            <person name="Martinez A.T."/>
            <person name="Grigoriev I.V."/>
        </authorList>
    </citation>
    <scope>NUCLEOTIDE SEQUENCE</scope>
    <source>
        <strain evidence="10">AH 40177</strain>
    </source>
</reference>
<evidence type="ECO:0000313" key="10">
    <source>
        <dbReference type="EMBL" id="KAF9078694.1"/>
    </source>
</evidence>
<dbReference type="PANTHER" id="PTHR13803:SF4">
    <property type="entry name" value="SECRETORY 24CD, ISOFORM C"/>
    <property type="match status" value="1"/>
</dbReference>
<feature type="domain" description="Zinc finger Sec23/Sec24-type" evidence="6">
    <location>
        <begin position="125"/>
        <end position="163"/>
    </location>
</feature>
<dbReference type="AlphaFoldDB" id="A0A9P5UGN5"/>
<keyword evidence="2" id="KW-0813">Transport</keyword>
<dbReference type="GO" id="GO:0030127">
    <property type="term" value="C:COPII vesicle coat"/>
    <property type="evidence" value="ECO:0007669"/>
    <property type="project" value="InterPro"/>
</dbReference>
<feature type="domain" description="Sec23/Sec24 beta-sandwich" evidence="9">
    <location>
        <begin position="475"/>
        <end position="563"/>
    </location>
</feature>
<evidence type="ECO:0000259" key="6">
    <source>
        <dbReference type="Pfam" id="PF04810"/>
    </source>
</evidence>
<dbReference type="InterPro" id="IPR006896">
    <property type="entry name" value="Sec23/24_trunk_dom"/>
</dbReference>
<comment type="caution">
    <text evidence="10">The sequence shown here is derived from an EMBL/GenBank/DDBJ whole genome shotgun (WGS) entry which is preliminary data.</text>
</comment>
<name>A0A9P5UGN5_9AGAR</name>
<evidence type="ECO:0000256" key="3">
    <source>
        <dbReference type="ARBA" id="ARBA00022927"/>
    </source>
</evidence>
<feature type="region of interest" description="Disordered" evidence="4">
    <location>
        <begin position="1"/>
        <end position="30"/>
    </location>
</feature>
<dbReference type="PANTHER" id="PTHR13803">
    <property type="entry name" value="SEC24-RELATED PROTEIN"/>
    <property type="match status" value="1"/>
</dbReference>
<dbReference type="Pfam" id="PF04811">
    <property type="entry name" value="Sec23_trunk"/>
    <property type="match status" value="1"/>
</dbReference>
<evidence type="ECO:0000259" key="7">
    <source>
        <dbReference type="Pfam" id="PF04811"/>
    </source>
</evidence>
<dbReference type="Gene3D" id="2.60.40.1670">
    <property type="entry name" value="beta-sandwich domain of Sec23/24"/>
    <property type="match status" value="1"/>
</dbReference>
<dbReference type="InterPro" id="IPR050550">
    <property type="entry name" value="SEC23_SEC24_subfamily"/>
</dbReference>
<gene>
    <name evidence="10" type="ORF">BDP27DRAFT_1412644</name>
</gene>
<evidence type="ECO:0000256" key="4">
    <source>
        <dbReference type="SAM" id="MobiDB-lite"/>
    </source>
</evidence>